<keyword evidence="3" id="KW-1185">Reference proteome</keyword>
<evidence type="ECO:0000313" key="2">
    <source>
        <dbReference type="EMBL" id="PHK93104.1"/>
    </source>
</evidence>
<dbReference type="RefSeq" id="WP_099097326.1">
    <property type="nucleotide sequence ID" value="NZ_PDNU01000067.1"/>
</dbReference>
<gene>
    <name evidence="2" type="ORF">CR162_20295</name>
</gene>
<name>A0A2C7A7U4_9PROT</name>
<protein>
    <submittedName>
        <fullName evidence="2">Uncharacterized protein</fullName>
    </submittedName>
</protein>
<dbReference type="Proteomes" id="UP000223527">
    <property type="component" value="Unassembled WGS sequence"/>
</dbReference>
<dbReference type="AlphaFoldDB" id="A0A2C7A7U4"/>
<comment type="caution">
    <text evidence="2">The sequence shown here is derived from an EMBL/GenBank/DDBJ whole genome shotgun (WGS) entry which is preliminary data.</text>
</comment>
<organism evidence="2 3">
    <name type="scientific">Teichococcus rhizosphaerae</name>
    <dbReference type="NCBI Taxonomy" id="1335062"/>
    <lineage>
        <taxon>Bacteria</taxon>
        <taxon>Pseudomonadati</taxon>
        <taxon>Pseudomonadota</taxon>
        <taxon>Alphaproteobacteria</taxon>
        <taxon>Acetobacterales</taxon>
        <taxon>Roseomonadaceae</taxon>
        <taxon>Roseomonas</taxon>
    </lineage>
</organism>
<reference evidence="2 3" key="1">
    <citation type="submission" date="2017-10" db="EMBL/GenBank/DDBJ databases">
        <authorList>
            <person name="Banno H."/>
            <person name="Chua N.-H."/>
        </authorList>
    </citation>
    <scope>NUCLEOTIDE SEQUENCE [LARGE SCALE GENOMIC DNA]</scope>
    <source>
        <strain evidence="2 3">YW11</strain>
    </source>
</reference>
<proteinExistence type="predicted"/>
<keyword evidence="1" id="KW-0175">Coiled coil</keyword>
<evidence type="ECO:0000313" key="3">
    <source>
        <dbReference type="Proteomes" id="UP000223527"/>
    </source>
</evidence>
<evidence type="ECO:0000256" key="1">
    <source>
        <dbReference type="SAM" id="Coils"/>
    </source>
</evidence>
<dbReference type="EMBL" id="PDNU01000067">
    <property type="protein sequence ID" value="PHK93104.1"/>
    <property type="molecule type" value="Genomic_DNA"/>
</dbReference>
<feature type="coiled-coil region" evidence="1">
    <location>
        <begin position="14"/>
        <end position="41"/>
    </location>
</feature>
<sequence length="220" mass="24634">MDEPDFCSPLEEFIDRLEQRRAAAQARRQELERVLVEAECNDADPSVPERCRIEFERLTQDEAQAAEAVRWLWRVHGFVNGSRSSVPPPKMLRALEAMSTPAAQARLNRPSTKTSRICTMVESALRQHGPLHRQRLLEILVADGVMGKEARPIDRLATILTENRHLFSSDGRGTYALATAGHIEQRQATELAGLSGQLEHACPALPVQPEGEHSVYTRPL</sequence>
<accession>A0A2C7A7U4</accession>